<evidence type="ECO:0000259" key="1">
    <source>
        <dbReference type="Pfam" id="PF09361"/>
    </source>
</evidence>
<dbReference type="OrthoDB" id="5298576at2"/>
<evidence type="ECO:0000313" key="3">
    <source>
        <dbReference type="Proteomes" id="UP000284006"/>
    </source>
</evidence>
<dbReference type="Pfam" id="PF09361">
    <property type="entry name" value="Phasin_2"/>
    <property type="match status" value="1"/>
</dbReference>
<comment type="caution">
    <text evidence="2">The sequence shown here is derived from an EMBL/GenBank/DDBJ whole genome shotgun (WGS) entry which is preliminary data.</text>
</comment>
<dbReference type="Proteomes" id="UP000284006">
    <property type="component" value="Unassembled WGS sequence"/>
</dbReference>
<proteinExistence type="predicted"/>
<dbReference type="AlphaFoldDB" id="A0A418XQ22"/>
<protein>
    <submittedName>
        <fullName evidence="2">Phasin family protein</fullName>
    </submittedName>
</protein>
<gene>
    <name evidence="2" type="ORF">D3872_17300</name>
</gene>
<dbReference type="RefSeq" id="WP_119811972.1">
    <property type="nucleotide sequence ID" value="NZ_QYUP01000127.1"/>
</dbReference>
<dbReference type="NCBIfam" id="TIGR01841">
    <property type="entry name" value="phasin"/>
    <property type="match status" value="1"/>
</dbReference>
<feature type="domain" description="Phasin" evidence="1">
    <location>
        <begin position="6"/>
        <end position="109"/>
    </location>
</feature>
<sequence>MFAFPEQFSNATKANLDAQFAMLTSLTSKAFEGMEKLVELNITAAKATLEESAQTAKQLLSAKDPQEFFSLSAAQAQPAAEKAISYGRQVAAIASGAQAEFSRAAEEQIAETNRKVISLVDEVTRNAPAGSENAVAAFKAGLSNANAGYEQFSKTAKQAVEVVEANVNAAVNQFSQVAEKVAARAGAK</sequence>
<evidence type="ECO:0000313" key="2">
    <source>
        <dbReference type="EMBL" id="RJG14537.1"/>
    </source>
</evidence>
<dbReference type="InterPro" id="IPR018968">
    <property type="entry name" value="Phasin"/>
</dbReference>
<organism evidence="2 3">
    <name type="scientific">Massilia cavernae</name>
    <dbReference type="NCBI Taxonomy" id="2320864"/>
    <lineage>
        <taxon>Bacteria</taxon>
        <taxon>Pseudomonadati</taxon>
        <taxon>Pseudomonadota</taxon>
        <taxon>Betaproteobacteria</taxon>
        <taxon>Burkholderiales</taxon>
        <taxon>Oxalobacteraceae</taxon>
        <taxon>Telluria group</taxon>
        <taxon>Massilia</taxon>
    </lineage>
</organism>
<accession>A0A418XQ22</accession>
<reference evidence="2 3" key="1">
    <citation type="submission" date="2018-09" db="EMBL/GenBank/DDBJ databases">
        <authorList>
            <person name="Zhu H."/>
        </authorList>
    </citation>
    <scope>NUCLEOTIDE SEQUENCE [LARGE SCALE GENOMIC DNA]</scope>
    <source>
        <strain evidence="2 3">K1S02-61</strain>
    </source>
</reference>
<name>A0A418XQ22_9BURK</name>
<dbReference type="InterPro" id="IPR010127">
    <property type="entry name" value="Phasin_subfam-1"/>
</dbReference>
<dbReference type="EMBL" id="QYUP01000127">
    <property type="protein sequence ID" value="RJG14537.1"/>
    <property type="molecule type" value="Genomic_DNA"/>
</dbReference>
<keyword evidence="3" id="KW-1185">Reference proteome</keyword>